<dbReference type="EMBL" id="JYDR01000023">
    <property type="protein sequence ID" value="KRY74693.1"/>
    <property type="molecule type" value="Genomic_DNA"/>
</dbReference>
<evidence type="ECO:0000256" key="1">
    <source>
        <dbReference type="SAM" id="SignalP"/>
    </source>
</evidence>
<accession>A0A0V1IK17</accession>
<feature type="signal peptide" evidence="1">
    <location>
        <begin position="1"/>
        <end position="23"/>
    </location>
</feature>
<keyword evidence="1" id="KW-0732">Signal</keyword>
<proteinExistence type="predicted"/>
<evidence type="ECO:0008006" key="6">
    <source>
        <dbReference type="Google" id="ProtNLM"/>
    </source>
</evidence>
<gene>
    <name evidence="2" type="ORF">T4A_9241</name>
    <name evidence="3" type="ORF">T4B_5897</name>
</gene>
<evidence type="ECO:0000313" key="5">
    <source>
        <dbReference type="Proteomes" id="UP000054805"/>
    </source>
</evidence>
<keyword evidence="5" id="KW-1185">Reference proteome</keyword>
<comment type="caution">
    <text evidence="3">The sequence shown here is derived from an EMBL/GenBank/DDBJ whole genome shotgun (WGS) entry which is preliminary data.</text>
</comment>
<sequence length="73" mass="8719">MMSKHQILQIIISIFWVSRLTNTSEKKKISFEYSNKLISPKKSPTSFDSMYYYWRCHDSKTANKKQQLKIAEL</sequence>
<organism evidence="3 5">
    <name type="scientific">Trichinella pseudospiralis</name>
    <name type="common">Parasitic roundworm</name>
    <dbReference type="NCBI Taxonomy" id="6337"/>
    <lineage>
        <taxon>Eukaryota</taxon>
        <taxon>Metazoa</taxon>
        <taxon>Ecdysozoa</taxon>
        <taxon>Nematoda</taxon>
        <taxon>Enoplea</taxon>
        <taxon>Dorylaimia</taxon>
        <taxon>Trichinellida</taxon>
        <taxon>Trichinellidae</taxon>
        <taxon>Trichinella</taxon>
    </lineage>
</organism>
<dbReference type="Proteomes" id="UP000054805">
    <property type="component" value="Unassembled WGS sequence"/>
</dbReference>
<reference evidence="4 5" key="1">
    <citation type="submission" date="2015-01" db="EMBL/GenBank/DDBJ databases">
        <title>Evolution of Trichinella species and genotypes.</title>
        <authorList>
            <person name="Korhonen P.K."/>
            <person name="Edoardo P."/>
            <person name="Giuseppe L.R."/>
            <person name="Gasser R.B."/>
        </authorList>
    </citation>
    <scope>NUCLEOTIDE SEQUENCE [LARGE SCALE GENOMIC DNA]</scope>
    <source>
        <strain evidence="2">ISS13</strain>
        <strain evidence="3">ISS588</strain>
    </source>
</reference>
<evidence type="ECO:0000313" key="3">
    <source>
        <dbReference type="EMBL" id="KRZ23070.1"/>
    </source>
</evidence>
<feature type="chain" id="PRO_5010442967" description="Secreted protein" evidence="1">
    <location>
        <begin position="24"/>
        <end position="73"/>
    </location>
</feature>
<evidence type="ECO:0000313" key="4">
    <source>
        <dbReference type="Proteomes" id="UP000054632"/>
    </source>
</evidence>
<dbReference type="AlphaFoldDB" id="A0A0V1IK17"/>
<evidence type="ECO:0000313" key="2">
    <source>
        <dbReference type="EMBL" id="KRY74693.1"/>
    </source>
</evidence>
<dbReference type="Proteomes" id="UP000054632">
    <property type="component" value="Unassembled WGS sequence"/>
</dbReference>
<name>A0A0V1IK17_TRIPS</name>
<dbReference type="EMBL" id="JYDS01000155">
    <property type="protein sequence ID" value="KRZ23070.1"/>
    <property type="molecule type" value="Genomic_DNA"/>
</dbReference>
<protein>
    <recommendedName>
        <fullName evidence="6">Secreted protein</fullName>
    </recommendedName>
</protein>